<organism evidence="1 2">
    <name type="scientific">Arctium lappa</name>
    <name type="common">Greater burdock</name>
    <name type="synonym">Lappa major</name>
    <dbReference type="NCBI Taxonomy" id="4217"/>
    <lineage>
        <taxon>Eukaryota</taxon>
        <taxon>Viridiplantae</taxon>
        <taxon>Streptophyta</taxon>
        <taxon>Embryophyta</taxon>
        <taxon>Tracheophyta</taxon>
        <taxon>Spermatophyta</taxon>
        <taxon>Magnoliopsida</taxon>
        <taxon>eudicotyledons</taxon>
        <taxon>Gunneridae</taxon>
        <taxon>Pentapetalae</taxon>
        <taxon>asterids</taxon>
        <taxon>campanulids</taxon>
        <taxon>Asterales</taxon>
        <taxon>Asteraceae</taxon>
        <taxon>Carduoideae</taxon>
        <taxon>Cardueae</taxon>
        <taxon>Arctiinae</taxon>
        <taxon>Arctium</taxon>
    </lineage>
</organism>
<sequence>MNVMLWRYSVSWDAQQSSLRIRGEGNMNIALKVLMAMLKYVKFGDVKLNDPQDDNHASSIVAPYNRYSNGPAYGRVQPPAIEYPYGRAQPPAIEYPCGRAQPPAIEYPCGRVQPPAIENLAASYDDEAPVPRERYVASYPY</sequence>
<name>A0ACB9FER7_ARCLA</name>
<reference evidence="1 2" key="2">
    <citation type="journal article" date="2022" name="Mol. Ecol. Resour.">
        <title>The genomes of chicory, endive, great burdock and yacon provide insights into Asteraceae paleo-polyploidization history and plant inulin production.</title>
        <authorList>
            <person name="Fan W."/>
            <person name="Wang S."/>
            <person name="Wang H."/>
            <person name="Wang A."/>
            <person name="Jiang F."/>
            <person name="Liu H."/>
            <person name="Zhao H."/>
            <person name="Xu D."/>
            <person name="Zhang Y."/>
        </authorList>
    </citation>
    <scope>NUCLEOTIDE SEQUENCE [LARGE SCALE GENOMIC DNA]</scope>
    <source>
        <strain evidence="2">cv. Niubang</strain>
    </source>
</reference>
<dbReference type="Proteomes" id="UP001055879">
    <property type="component" value="Linkage Group LG01"/>
</dbReference>
<accession>A0ACB9FER7</accession>
<protein>
    <submittedName>
        <fullName evidence="1">Uncharacterized protein</fullName>
    </submittedName>
</protein>
<evidence type="ECO:0000313" key="2">
    <source>
        <dbReference type="Proteomes" id="UP001055879"/>
    </source>
</evidence>
<comment type="caution">
    <text evidence="1">The sequence shown here is derived from an EMBL/GenBank/DDBJ whole genome shotgun (WGS) entry which is preliminary data.</text>
</comment>
<proteinExistence type="predicted"/>
<gene>
    <name evidence="1" type="ORF">L6452_00452</name>
</gene>
<dbReference type="EMBL" id="CM042047">
    <property type="protein sequence ID" value="KAI3769351.1"/>
    <property type="molecule type" value="Genomic_DNA"/>
</dbReference>
<reference evidence="2" key="1">
    <citation type="journal article" date="2022" name="Mol. Ecol. Resour.">
        <title>The genomes of chicory, endive, great burdock and yacon provide insights into Asteraceae palaeo-polyploidization history and plant inulin production.</title>
        <authorList>
            <person name="Fan W."/>
            <person name="Wang S."/>
            <person name="Wang H."/>
            <person name="Wang A."/>
            <person name="Jiang F."/>
            <person name="Liu H."/>
            <person name="Zhao H."/>
            <person name="Xu D."/>
            <person name="Zhang Y."/>
        </authorList>
    </citation>
    <scope>NUCLEOTIDE SEQUENCE [LARGE SCALE GENOMIC DNA]</scope>
    <source>
        <strain evidence="2">cv. Niubang</strain>
    </source>
</reference>
<evidence type="ECO:0000313" key="1">
    <source>
        <dbReference type="EMBL" id="KAI3769351.1"/>
    </source>
</evidence>
<keyword evidence="2" id="KW-1185">Reference proteome</keyword>